<keyword evidence="1" id="KW-1133">Transmembrane helix</keyword>
<sequence length="260" mass="27755">MFGQVLATEFRKLHHSKAPWATLAVLGLMPLGIALFMWIVREPGRAAELGLLGTKANLAGLEATWPEYFYMLTLIIGVGGMLLLAFIVAYLFGREYRDATAKNMLALPVARHWFALAKLAVAAAWWMALVVIVLIEALGIGLAMGLPGFSAALAGTGIANVFLAAVISFLLAPVISWIAVWSRGEVAPIAFSLVMLALGNLFGRTGWAEWFPYSIVPLLIGVVADPVDSLPAASYVVLTGTFAVGIAATLLQLRFADNAQ</sequence>
<dbReference type="OrthoDB" id="4336274at2"/>
<name>A0A495ER85_9MICC</name>
<evidence type="ECO:0000313" key="2">
    <source>
        <dbReference type="EMBL" id="RKR18836.1"/>
    </source>
</evidence>
<feature type="transmembrane region" description="Helical" evidence="1">
    <location>
        <begin position="20"/>
        <end position="40"/>
    </location>
</feature>
<accession>A0A495ER85</accession>
<keyword evidence="1" id="KW-0472">Membrane</keyword>
<feature type="transmembrane region" description="Helical" evidence="1">
    <location>
        <begin position="233"/>
        <end position="253"/>
    </location>
</feature>
<dbReference type="Pfam" id="PF12730">
    <property type="entry name" value="ABC2_membrane_4"/>
    <property type="match status" value="1"/>
</dbReference>
<dbReference type="EMBL" id="RBIR01000005">
    <property type="protein sequence ID" value="RKR18836.1"/>
    <property type="molecule type" value="Genomic_DNA"/>
</dbReference>
<feature type="transmembrane region" description="Helical" evidence="1">
    <location>
        <begin position="68"/>
        <end position="92"/>
    </location>
</feature>
<keyword evidence="1" id="KW-0812">Transmembrane</keyword>
<protein>
    <submittedName>
        <fullName evidence="2">ABC-2 type transport system permease protein</fullName>
    </submittedName>
</protein>
<dbReference type="PANTHER" id="PTHR37305">
    <property type="entry name" value="INTEGRAL MEMBRANE PROTEIN-RELATED"/>
    <property type="match status" value="1"/>
</dbReference>
<organism evidence="2 3">
    <name type="scientific">Arthrobacter oryzae</name>
    <dbReference type="NCBI Taxonomy" id="409290"/>
    <lineage>
        <taxon>Bacteria</taxon>
        <taxon>Bacillati</taxon>
        <taxon>Actinomycetota</taxon>
        <taxon>Actinomycetes</taxon>
        <taxon>Micrococcales</taxon>
        <taxon>Micrococcaceae</taxon>
        <taxon>Arthrobacter</taxon>
    </lineage>
</organism>
<gene>
    <name evidence="2" type="ORF">C8D78_2577</name>
</gene>
<reference evidence="2 3" key="1">
    <citation type="submission" date="2018-10" db="EMBL/GenBank/DDBJ databases">
        <title>Genomic Encyclopedia of Type Strains, Phase IV (KMG-IV): sequencing the most valuable type-strain genomes for metagenomic binning, comparative biology and taxonomic classification.</title>
        <authorList>
            <person name="Goeker M."/>
        </authorList>
    </citation>
    <scope>NUCLEOTIDE SEQUENCE [LARGE SCALE GENOMIC DNA]</scope>
    <source>
        <strain evidence="2 3">DSM 25586</strain>
    </source>
</reference>
<dbReference type="Proteomes" id="UP000276055">
    <property type="component" value="Unassembled WGS sequence"/>
</dbReference>
<evidence type="ECO:0000313" key="3">
    <source>
        <dbReference type="Proteomes" id="UP000276055"/>
    </source>
</evidence>
<dbReference type="PANTHER" id="PTHR37305:SF1">
    <property type="entry name" value="MEMBRANE PROTEIN"/>
    <property type="match status" value="1"/>
</dbReference>
<comment type="caution">
    <text evidence="2">The sequence shown here is derived from an EMBL/GenBank/DDBJ whole genome shotgun (WGS) entry which is preliminary data.</text>
</comment>
<evidence type="ECO:0000256" key="1">
    <source>
        <dbReference type="SAM" id="Phobius"/>
    </source>
</evidence>
<proteinExistence type="predicted"/>
<feature type="transmembrane region" description="Helical" evidence="1">
    <location>
        <begin position="161"/>
        <end position="180"/>
    </location>
</feature>
<dbReference type="RefSeq" id="WP_120954254.1">
    <property type="nucleotide sequence ID" value="NZ_RBIR01000005.1"/>
</dbReference>
<feature type="transmembrane region" description="Helical" evidence="1">
    <location>
        <begin position="186"/>
        <end position="203"/>
    </location>
</feature>
<dbReference type="AlphaFoldDB" id="A0A495ER85"/>
<feature type="transmembrane region" description="Helical" evidence="1">
    <location>
        <begin position="132"/>
        <end position="154"/>
    </location>
</feature>